<dbReference type="InterPro" id="IPR049730">
    <property type="entry name" value="SNF2/RAD54-like_C"/>
</dbReference>
<dbReference type="InterPro" id="IPR001650">
    <property type="entry name" value="Helicase_C-like"/>
</dbReference>
<evidence type="ECO:0000259" key="6">
    <source>
        <dbReference type="PROSITE" id="PS51194"/>
    </source>
</evidence>
<dbReference type="EMBL" id="BAAANO010000034">
    <property type="protein sequence ID" value="GAA2014232.1"/>
    <property type="molecule type" value="Genomic_DNA"/>
</dbReference>
<reference evidence="8" key="1">
    <citation type="journal article" date="2019" name="Int. J. Syst. Evol. Microbiol.">
        <title>The Global Catalogue of Microorganisms (GCM) 10K type strain sequencing project: providing services to taxonomists for standard genome sequencing and annotation.</title>
        <authorList>
            <consortium name="The Broad Institute Genomics Platform"/>
            <consortium name="The Broad Institute Genome Sequencing Center for Infectious Disease"/>
            <person name="Wu L."/>
            <person name="Ma J."/>
        </authorList>
    </citation>
    <scope>NUCLEOTIDE SEQUENCE [LARGE SCALE GENOMIC DNA]</scope>
    <source>
        <strain evidence="8">JCM 14546</strain>
    </source>
</reference>
<name>A0ABP5F1J2_9MICO</name>
<feature type="compositionally biased region" description="Basic and acidic residues" evidence="3">
    <location>
        <begin position="187"/>
        <end position="208"/>
    </location>
</feature>
<accession>A0ABP5F1J2</accession>
<evidence type="ECO:0000256" key="2">
    <source>
        <dbReference type="PROSITE-ProRule" id="PRU00325"/>
    </source>
</evidence>
<feature type="region of interest" description="Disordered" evidence="3">
    <location>
        <begin position="794"/>
        <end position="830"/>
    </location>
</feature>
<gene>
    <name evidence="7" type="ORF">GCM10009755_27430</name>
</gene>
<dbReference type="SUPFAM" id="SSF52540">
    <property type="entry name" value="P-loop containing nucleoside triphosphate hydrolases"/>
    <property type="match status" value="2"/>
</dbReference>
<keyword evidence="7" id="KW-0347">Helicase</keyword>
<keyword evidence="7" id="KW-0067">ATP-binding</keyword>
<dbReference type="PANTHER" id="PTHR10799">
    <property type="entry name" value="SNF2/RAD54 HELICASE FAMILY"/>
    <property type="match status" value="1"/>
</dbReference>
<dbReference type="SMART" id="SM00487">
    <property type="entry name" value="DEXDc"/>
    <property type="match status" value="1"/>
</dbReference>
<feature type="domain" description="Helicase C-terminal" evidence="6">
    <location>
        <begin position="1082"/>
        <end position="1229"/>
    </location>
</feature>
<dbReference type="Gene3D" id="3.40.50.10810">
    <property type="entry name" value="Tandem AAA-ATPase domain"/>
    <property type="match status" value="1"/>
</dbReference>
<dbReference type="CDD" id="cd18793">
    <property type="entry name" value="SF2_C_SNF"/>
    <property type="match status" value="1"/>
</dbReference>
<proteinExistence type="predicted"/>
<dbReference type="PROSITE" id="PS51192">
    <property type="entry name" value="HELICASE_ATP_BIND_1"/>
    <property type="match status" value="1"/>
</dbReference>
<feature type="domain" description="SWIM-type" evidence="4">
    <location>
        <begin position="64"/>
        <end position="108"/>
    </location>
</feature>
<dbReference type="Gene3D" id="3.40.50.300">
    <property type="entry name" value="P-loop containing nucleotide triphosphate hydrolases"/>
    <property type="match status" value="1"/>
</dbReference>
<evidence type="ECO:0000259" key="4">
    <source>
        <dbReference type="PROSITE" id="PS50966"/>
    </source>
</evidence>
<evidence type="ECO:0000313" key="7">
    <source>
        <dbReference type="EMBL" id="GAA2014232.1"/>
    </source>
</evidence>
<keyword evidence="8" id="KW-1185">Reference proteome</keyword>
<comment type="caution">
    <text evidence="7">The sequence shown here is derived from an EMBL/GenBank/DDBJ whole genome shotgun (WGS) entry which is preliminary data.</text>
</comment>
<dbReference type="Proteomes" id="UP001500755">
    <property type="component" value="Unassembled WGS sequence"/>
</dbReference>
<keyword evidence="2" id="KW-0862">Zinc</keyword>
<dbReference type="InterPro" id="IPR014001">
    <property type="entry name" value="Helicase_ATP-bd"/>
</dbReference>
<evidence type="ECO:0000259" key="5">
    <source>
        <dbReference type="PROSITE" id="PS51192"/>
    </source>
</evidence>
<keyword evidence="7" id="KW-0547">Nucleotide-binding</keyword>
<dbReference type="InterPro" id="IPR007527">
    <property type="entry name" value="Znf_SWIM"/>
</dbReference>
<feature type="compositionally biased region" description="Acidic residues" evidence="3">
    <location>
        <begin position="798"/>
        <end position="810"/>
    </location>
</feature>
<organism evidence="7 8">
    <name type="scientific">Brevibacterium samyangense</name>
    <dbReference type="NCBI Taxonomy" id="366888"/>
    <lineage>
        <taxon>Bacteria</taxon>
        <taxon>Bacillati</taxon>
        <taxon>Actinomycetota</taxon>
        <taxon>Actinomycetes</taxon>
        <taxon>Micrococcales</taxon>
        <taxon>Brevibacteriaceae</taxon>
        <taxon>Brevibacterium</taxon>
    </lineage>
</organism>
<keyword evidence="1" id="KW-0378">Hydrolase</keyword>
<dbReference type="SMART" id="SM00490">
    <property type="entry name" value="HELICc"/>
    <property type="match status" value="1"/>
</dbReference>
<evidence type="ECO:0000256" key="3">
    <source>
        <dbReference type="SAM" id="MobiDB-lite"/>
    </source>
</evidence>
<feature type="compositionally biased region" description="Polar residues" evidence="3">
    <location>
        <begin position="122"/>
        <end position="131"/>
    </location>
</feature>
<sequence length="1247" mass="136317">MAESGIPQDELPFVDSGDIKSFVGRAAYERGRAYATEGRVTDVGFDSTVAKLSGRIAGSGSRPYVTHVTLDPTTGRGRTATHVPLSSVCSCPVGSACKHAAALLVHTNLLALEQSLARATRMPSQSAQGTASEDGGGGADSPGRVYVTDASGGVGGADSGEGSAGPGGALAEGRQDAIDHLARVLAGRADEEAEPRLPEATDDVDRSRPASSWRTALSVVSRSHEQGFQPLGLGFELRARPQRSWWDRSKPEHLTPADLAAGVPFSLLLRPIERSTAKTGGWIKGGLTWRQFLHLDGSGRHDRRHAELFSQFTALQNAGRLGEVGEPDTIALDGFSSPLLWHLLDQARRLGIAFIGMGHVATVAIGTRADAVLDVHQDSPTAVLRVEPVVTIDGDRFTATRPIGQRGFYAVEPSEMSGTGFGMTGRKSSKGTGAGGIDLVLAPTAEPLSPEFRHFLQNTRAVEIPPEDTEEFLHGWFPRLQSTVNVTSTDRSVKLPEYVPPDLHLRARYTAKDRKDGTVLDRLSLTWSWHYHDPDRTLEIGFQPGERRDTVREKEVLEAARAVWEAAATRPQHDLEGIEVAEFTERVLPELEKVPGLVVDVEGERKEYQELSGTPNVRVSAAGTDDNDWFDLGFEVTIDGKNIPFSVLFAALAQGRTKLMLVDRTYFSLEHPAFDKLRALIAEATAMGEWEPEQPQINRYQLAVWEDLEDLADEAVATEEWTHSLEALRSFDGLPETPVPAGLQADLRPYQITGFRWLAFLAENHLGGILADDMGLGKTVQTLALVAHMRQRAAEAPAESETEAPAESETEAPGASVEQGADAPEGRASGAPPFLVVAPTSVVANWKLEAAKFTPDLDVRVLDTTSRKRGASLAEETAGADLVVTSYAILRIDAEEFAETPWAGLVLDEAQFVKNRTSKVHLAAKGVKAPFRLAITGTPMENSLSDLWSLAAITAPGLFPSFARFKQEYILHIEGTDKEGAGERMARLRSRIRPFMMRRTKDLVAADLPEKQEQVTTVELVPKHRKLYDQVLQRERKKVLGILDEDMERAKFIVFRSLTLLRMMALDPAIVDPEHEGIPSSKLEALLVHLEEILAEGHRTLVFSQFTSFLGRVADRLDDQGIPYAYLDGSTRDRARVIEEFKSGEAPVFLISLKAGGFGLTLTEADYVFLLDPWWNPAAESQAIDRTHRIGQTKNVMVYRLVAEDTIEQKVLALQQKKAEIFDALMDEGATFSQAITADDLRGLFEN</sequence>
<feature type="compositionally biased region" description="Gly residues" evidence="3">
    <location>
        <begin position="152"/>
        <end position="170"/>
    </location>
</feature>
<evidence type="ECO:0000256" key="1">
    <source>
        <dbReference type="ARBA" id="ARBA00022801"/>
    </source>
</evidence>
<dbReference type="CDD" id="cd18012">
    <property type="entry name" value="DEXQc_arch_SWI2_SNF2"/>
    <property type="match status" value="1"/>
</dbReference>
<feature type="region of interest" description="Disordered" evidence="3">
    <location>
        <begin position="187"/>
        <end position="209"/>
    </location>
</feature>
<keyword evidence="2" id="KW-0479">Metal-binding</keyword>
<protein>
    <submittedName>
        <fullName evidence="7">DEAD/DEAH box helicase</fullName>
    </submittedName>
</protein>
<feature type="region of interest" description="Disordered" evidence="3">
    <location>
        <begin position="121"/>
        <end position="171"/>
    </location>
</feature>
<dbReference type="PROSITE" id="PS51194">
    <property type="entry name" value="HELICASE_CTER"/>
    <property type="match status" value="1"/>
</dbReference>
<dbReference type="Pfam" id="PF00176">
    <property type="entry name" value="SNF2-rel_dom"/>
    <property type="match status" value="1"/>
</dbReference>
<dbReference type="InterPro" id="IPR027417">
    <property type="entry name" value="P-loop_NTPase"/>
</dbReference>
<evidence type="ECO:0000313" key="8">
    <source>
        <dbReference type="Proteomes" id="UP001500755"/>
    </source>
</evidence>
<dbReference type="RefSeq" id="WP_344310613.1">
    <property type="nucleotide sequence ID" value="NZ_BAAANO010000034.1"/>
</dbReference>
<feature type="domain" description="Helicase ATP-binding" evidence="5">
    <location>
        <begin position="759"/>
        <end position="957"/>
    </location>
</feature>
<dbReference type="InterPro" id="IPR038718">
    <property type="entry name" value="SNF2-like_sf"/>
</dbReference>
<dbReference type="InterPro" id="IPR000330">
    <property type="entry name" value="SNF2_N"/>
</dbReference>
<dbReference type="Pfam" id="PF00271">
    <property type="entry name" value="Helicase_C"/>
    <property type="match status" value="1"/>
</dbReference>
<dbReference type="PROSITE" id="PS50966">
    <property type="entry name" value="ZF_SWIM"/>
    <property type="match status" value="1"/>
</dbReference>
<dbReference type="GO" id="GO:0004386">
    <property type="term" value="F:helicase activity"/>
    <property type="evidence" value="ECO:0007669"/>
    <property type="project" value="UniProtKB-KW"/>
</dbReference>
<keyword evidence="2" id="KW-0863">Zinc-finger</keyword>